<organism evidence="1 2">
    <name type="scientific">Duganella phyllosphaerae</name>
    <dbReference type="NCBI Taxonomy" id="762836"/>
    <lineage>
        <taxon>Bacteria</taxon>
        <taxon>Pseudomonadati</taxon>
        <taxon>Pseudomonadota</taxon>
        <taxon>Betaproteobacteria</taxon>
        <taxon>Burkholderiales</taxon>
        <taxon>Oxalobacteraceae</taxon>
        <taxon>Telluria group</taxon>
        <taxon>Duganella</taxon>
    </lineage>
</organism>
<evidence type="ECO:0000313" key="1">
    <source>
        <dbReference type="EMBL" id="OEZ90681.1"/>
    </source>
</evidence>
<name>A0A1E7W4K0_9BURK</name>
<keyword evidence="2" id="KW-1185">Reference proteome</keyword>
<dbReference type="EMBL" id="LROM01000156">
    <property type="protein sequence ID" value="OEZ90681.1"/>
    <property type="molecule type" value="Genomic_DNA"/>
</dbReference>
<evidence type="ECO:0000313" key="2">
    <source>
        <dbReference type="Proteomes" id="UP000175989"/>
    </source>
</evidence>
<reference evidence="2" key="1">
    <citation type="journal article" date="2016" name="Front. Microbiol.">
        <title>Molecular Keys to the Janthinobacterium and Duganella spp. Interaction with the Plant Pathogen Fusarium graminearum.</title>
        <authorList>
            <person name="Haack F.S."/>
            <person name="Poehlein A."/>
            <person name="Kroger C."/>
            <person name="Voigt C.A."/>
            <person name="Piepenbring M."/>
            <person name="Bode H.B."/>
            <person name="Daniel R."/>
            <person name="Schafer W."/>
            <person name="Streit W.R."/>
        </authorList>
    </citation>
    <scope>NUCLEOTIDE SEQUENCE [LARGE SCALE GENOMIC DNA]</scope>
    <source>
        <strain evidence="2">T54</strain>
    </source>
</reference>
<protein>
    <submittedName>
        <fullName evidence="1">Uncharacterized protein</fullName>
    </submittedName>
</protein>
<dbReference type="AlphaFoldDB" id="A0A1E7W4K0"/>
<accession>A0A1E7W4K0</accession>
<dbReference type="Proteomes" id="UP000175989">
    <property type="component" value="Unassembled WGS sequence"/>
</dbReference>
<comment type="caution">
    <text evidence="1">The sequence shown here is derived from an EMBL/GenBank/DDBJ whole genome shotgun (WGS) entry which is preliminary data.</text>
</comment>
<dbReference type="RefSeq" id="WP_267875849.1">
    <property type="nucleotide sequence ID" value="NZ_LROM01000156.1"/>
</dbReference>
<sequence>MARFFPHAVGTLLITLAVASTFVLVSENTLMNQSASVYHLR</sequence>
<proteinExistence type="predicted"/>
<gene>
    <name evidence="1" type="ORF">DUPY_52860</name>
</gene>